<organism evidence="2 3">
    <name type="scientific">Lophium mytilinum</name>
    <dbReference type="NCBI Taxonomy" id="390894"/>
    <lineage>
        <taxon>Eukaryota</taxon>
        <taxon>Fungi</taxon>
        <taxon>Dikarya</taxon>
        <taxon>Ascomycota</taxon>
        <taxon>Pezizomycotina</taxon>
        <taxon>Dothideomycetes</taxon>
        <taxon>Pleosporomycetidae</taxon>
        <taxon>Mytilinidiales</taxon>
        <taxon>Mytilinidiaceae</taxon>
        <taxon>Lophium</taxon>
    </lineage>
</organism>
<name>A0A6A6QPY4_9PEZI</name>
<reference evidence="2" key="1">
    <citation type="journal article" date="2020" name="Stud. Mycol.">
        <title>101 Dothideomycetes genomes: a test case for predicting lifestyles and emergence of pathogens.</title>
        <authorList>
            <person name="Haridas S."/>
            <person name="Albert R."/>
            <person name="Binder M."/>
            <person name="Bloem J."/>
            <person name="Labutti K."/>
            <person name="Salamov A."/>
            <person name="Andreopoulos B."/>
            <person name="Baker S."/>
            <person name="Barry K."/>
            <person name="Bills G."/>
            <person name="Bluhm B."/>
            <person name="Cannon C."/>
            <person name="Castanera R."/>
            <person name="Culley D."/>
            <person name="Daum C."/>
            <person name="Ezra D."/>
            <person name="Gonzalez J."/>
            <person name="Henrissat B."/>
            <person name="Kuo A."/>
            <person name="Liang C."/>
            <person name="Lipzen A."/>
            <person name="Lutzoni F."/>
            <person name="Magnuson J."/>
            <person name="Mondo S."/>
            <person name="Nolan M."/>
            <person name="Ohm R."/>
            <person name="Pangilinan J."/>
            <person name="Park H.-J."/>
            <person name="Ramirez L."/>
            <person name="Alfaro M."/>
            <person name="Sun H."/>
            <person name="Tritt A."/>
            <person name="Yoshinaga Y."/>
            <person name="Zwiers L.-H."/>
            <person name="Turgeon B."/>
            <person name="Goodwin S."/>
            <person name="Spatafora J."/>
            <person name="Crous P."/>
            <person name="Grigoriev I."/>
        </authorList>
    </citation>
    <scope>NUCLEOTIDE SEQUENCE</scope>
    <source>
        <strain evidence="2">CBS 269.34</strain>
    </source>
</reference>
<dbReference type="PANTHER" id="PTHR42069">
    <property type="entry name" value="HYPHAL ANASTAMOSIS-8 PROTEIN"/>
    <property type="match status" value="1"/>
</dbReference>
<dbReference type="PANTHER" id="PTHR42069:SF1">
    <property type="entry name" value="MARVEL DOMAIN-CONTAINING PROTEIN"/>
    <property type="match status" value="1"/>
</dbReference>
<keyword evidence="1" id="KW-1133">Transmembrane helix</keyword>
<evidence type="ECO:0000313" key="3">
    <source>
        <dbReference type="Proteomes" id="UP000799750"/>
    </source>
</evidence>
<evidence type="ECO:0000313" key="2">
    <source>
        <dbReference type="EMBL" id="KAF2494214.1"/>
    </source>
</evidence>
<feature type="transmembrane region" description="Helical" evidence="1">
    <location>
        <begin position="155"/>
        <end position="176"/>
    </location>
</feature>
<sequence length="202" mass="22021">MPLNLTWHSILRCILRITTIVLGAAVVGLLAHTLDALRKSNTIVSKGQLSTPWPSRIDATATYVLFSIAFVNSLLAVTILVCSVKKQFSLPMGGRDRFRVATGAYIVIAWATACAAYKALDSDSSTSLGTFACKNMNTLGAGRNEYRTVCKEQNAAFYISIVTGVLEIFVLATYIFSAYPAKSTSLPARDPEKYQSAHIFQR</sequence>
<evidence type="ECO:0008006" key="4">
    <source>
        <dbReference type="Google" id="ProtNLM"/>
    </source>
</evidence>
<evidence type="ECO:0000256" key="1">
    <source>
        <dbReference type="SAM" id="Phobius"/>
    </source>
</evidence>
<proteinExistence type="predicted"/>
<dbReference type="EMBL" id="MU004191">
    <property type="protein sequence ID" value="KAF2494214.1"/>
    <property type="molecule type" value="Genomic_DNA"/>
</dbReference>
<keyword evidence="3" id="KW-1185">Reference proteome</keyword>
<dbReference type="AlphaFoldDB" id="A0A6A6QPY4"/>
<gene>
    <name evidence="2" type="ORF">BU16DRAFT_464166</name>
</gene>
<feature type="transmembrane region" description="Helical" evidence="1">
    <location>
        <begin position="13"/>
        <end position="31"/>
    </location>
</feature>
<feature type="transmembrane region" description="Helical" evidence="1">
    <location>
        <begin position="61"/>
        <end position="82"/>
    </location>
</feature>
<dbReference type="Proteomes" id="UP000799750">
    <property type="component" value="Unassembled WGS sequence"/>
</dbReference>
<accession>A0A6A6QPY4</accession>
<dbReference type="OrthoDB" id="3932548at2759"/>
<keyword evidence="1" id="KW-0812">Transmembrane</keyword>
<protein>
    <recommendedName>
        <fullName evidence="4">MARVEL domain-containing protein</fullName>
    </recommendedName>
</protein>
<keyword evidence="1" id="KW-0472">Membrane</keyword>